<dbReference type="eggNOG" id="KOG1189">
    <property type="taxonomic scope" value="Eukaryota"/>
</dbReference>
<keyword evidence="5" id="KW-1185">Reference proteome</keyword>
<feature type="compositionally biased region" description="Basic and acidic residues" evidence="2">
    <location>
        <begin position="256"/>
        <end position="268"/>
    </location>
</feature>
<dbReference type="InterPro" id="IPR000994">
    <property type="entry name" value="Pept_M24"/>
</dbReference>
<dbReference type="STRING" id="747676.F4RYV1"/>
<keyword evidence="1" id="KW-0539">Nucleus</keyword>
<comment type="function">
    <text evidence="1">Component of the FACT complex, a general chromatin factor that acts to reorganize nucleosomes. The FACT complex is involved in multiple processes that require DNA as a template such as mRNA elongation, DNA replication and DNA repair. During transcription elongation the FACT complex acts as a histone chaperone that both destabilizes and restores nucleosomal structure. It facilitates the passage of RNA polymerase II and transcription by promoting the dissociation of one histone H2A-H2B dimer from the nucleosome, then subsequently promotes the reestablishment of the nucleosome following the passage of RNA polymerase II.</text>
</comment>
<dbReference type="EMBL" id="GL883131">
    <property type="protein sequence ID" value="EGG02440.1"/>
    <property type="molecule type" value="Genomic_DNA"/>
</dbReference>
<dbReference type="Proteomes" id="UP000001072">
    <property type="component" value="Unassembled WGS sequence"/>
</dbReference>
<dbReference type="OrthoDB" id="10251642at2759"/>
<evidence type="ECO:0000256" key="2">
    <source>
        <dbReference type="SAM" id="MobiDB-lite"/>
    </source>
</evidence>
<dbReference type="RefSeq" id="XP_007414425.1">
    <property type="nucleotide sequence ID" value="XM_007414363.1"/>
</dbReference>
<dbReference type="PANTHER" id="PTHR13980:SF15">
    <property type="entry name" value="FACT COMPLEX SUBUNIT SPT16"/>
    <property type="match status" value="1"/>
</dbReference>
<comment type="subunit">
    <text evidence="1">Component of the FACT complex.</text>
</comment>
<dbReference type="PANTHER" id="PTHR13980">
    <property type="entry name" value="CDC68 RELATED"/>
    <property type="match status" value="1"/>
</dbReference>
<sequence>MTRKLMAILFEQVQNLIKTGNKTTHKQLSAVIQAELRNSDIWKGGIFLPSFDSVHSRWRYRPTIQSGGAYNLRTWAQSTAERLDDTGIILARLGIRYKFYCSDISRSIMIDPHPLQKFALQELKEGVIAKNFYQTIVSKVSRERPDLGSSLPESFGFGIGIESTDPFLRLDTSCHRVLKCDMIFSLEMSFSSIQDPFDSSKTYSLQLIDTVAVKQDSSITLSGGLKALTDITIFSKNKQRDGGTSEASGSGDIDQNELRGPAERHASRQESSIAAIPTSKTGQLQNDEQVIYKNDTVPQNLFPKEVPVSKQQEEIGSSNCAQVADGIETEISAKVKSFAIPPRTLVSSYTPQSKLIGSDASASLQTPPTKTPDLKSSTSLTVVSSIVKDISVKQVEKLAVPPKAPAIQSQNIGSNVSTSLQTSSAKTLDLESSTSLAVQPQTLGLTASKHASDHGFSQAFGKDICVKEVENSAVLPTTLAIQSQNIGSDVSTLLQTSSAKTLDLESAISLAVQPQPLGLTASKHASDHGFSQAIQKDICVKRVENSAVLPTTSTIQSQNLRLDAFASLQILPTETPGLESSTILAVEPRPLGLTASSLKRARYSDHALRPLGEVKKLKAIAISDAKDQTIMAKKLDGLDEDTKKWYVLKKKQILKKLQQDIMEEMSNQTGLNTS</sequence>
<feature type="region of interest" description="Disordered" evidence="2">
    <location>
        <begin position="238"/>
        <end position="280"/>
    </location>
</feature>
<dbReference type="GeneID" id="18930617"/>
<dbReference type="GO" id="GO:0006260">
    <property type="term" value="P:DNA replication"/>
    <property type="evidence" value="ECO:0007669"/>
    <property type="project" value="UniProtKB-KW"/>
</dbReference>
<evidence type="ECO:0000313" key="5">
    <source>
        <dbReference type="Proteomes" id="UP000001072"/>
    </source>
</evidence>
<dbReference type="InterPro" id="IPR040258">
    <property type="entry name" value="Spt16"/>
</dbReference>
<dbReference type="SUPFAM" id="SSF55920">
    <property type="entry name" value="Creatinase/aminopeptidase"/>
    <property type="match status" value="1"/>
</dbReference>
<keyword evidence="1" id="KW-0234">DNA repair</keyword>
<dbReference type="InParanoid" id="F4RYV1"/>
<evidence type="ECO:0000313" key="4">
    <source>
        <dbReference type="EMBL" id="EGG02440.1"/>
    </source>
</evidence>
<feature type="domain" description="Peptidase M24" evidence="3">
    <location>
        <begin position="8"/>
        <end position="214"/>
    </location>
</feature>
<dbReference type="GO" id="GO:0006368">
    <property type="term" value="P:transcription elongation by RNA polymerase II"/>
    <property type="evidence" value="ECO:0007669"/>
    <property type="project" value="TreeGrafter"/>
</dbReference>
<keyword evidence="1" id="KW-0805">Transcription regulation</keyword>
<comment type="similarity">
    <text evidence="1">Belongs to the peptidase M24 family. SPT16 subfamily.</text>
</comment>
<protein>
    <recommendedName>
        <fullName evidence="1">FACT complex subunit</fullName>
    </recommendedName>
</protein>
<comment type="subcellular location">
    <subcellularLocation>
        <location evidence="1">Nucleus</location>
    </subcellularLocation>
    <subcellularLocation>
        <location evidence="1">Chromosome</location>
    </subcellularLocation>
</comment>
<dbReference type="KEGG" id="mlr:MELLADRAFT_66352"/>
<dbReference type="Gene3D" id="3.90.230.10">
    <property type="entry name" value="Creatinase/methionine aminopeptidase superfamily"/>
    <property type="match status" value="1"/>
</dbReference>
<dbReference type="GO" id="GO:0006281">
    <property type="term" value="P:DNA repair"/>
    <property type="evidence" value="ECO:0007669"/>
    <property type="project" value="UniProtKB-UniRule"/>
</dbReference>
<reference evidence="5" key="1">
    <citation type="journal article" date="2011" name="Proc. Natl. Acad. Sci. U.S.A.">
        <title>Obligate biotrophy features unraveled by the genomic analysis of rust fungi.</title>
        <authorList>
            <person name="Duplessis S."/>
            <person name="Cuomo C.A."/>
            <person name="Lin Y.-C."/>
            <person name="Aerts A."/>
            <person name="Tisserant E."/>
            <person name="Veneault-Fourrey C."/>
            <person name="Joly D.L."/>
            <person name="Hacquard S."/>
            <person name="Amselem J."/>
            <person name="Cantarel B.L."/>
            <person name="Chiu R."/>
            <person name="Coutinho P.M."/>
            <person name="Feau N."/>
            <person name="Field M."/>
            <person name="Frey P."/>
            <person name="Gelhaye E."/>
            <person name="Goldberg J."/>
            <person name="Grabherr M.G."/>
            <person name="Kodira C.D."/>
            <person name="Kohler A."/>
            <person name="Kuees U."/>
            <person name="Lindquist E.A."/>
            <person name="Lucas S.M."/>
            <person name="Mago R."/>
            <person name="Mauceli E."/>
            <person name="Morin E."/>
            <person name="Murat C."/>
            <person name="Pangilinan J.L."/>
            <person name="Park R."/>
            <person name="Pearson M."/>
            <person name="Quesneville H."/>
            <person name="Rouhier N."/>
            <person name="Sakthikumar S."/>
            <person name="Salamov A.A."/>
            <person name="Schmutz J."/>
            <person name="Selles B."/>
            <person name="Shapiro H."/>
            <person name="Tanguay P."/>
            <person name="Tuskan G.A."/>
            <person name="Henrissat B."/>
            <person name="Van de Peer Y."/>
            <person name="Rouze P."/>
            <person name="Ellis J.G."/>
            <person name="Dodds P.N."/>
            <person name="Schein J.E."/>
            <person name="Zhong S."/>
            <person name="Hamelin R.C."/>
            <person name="Grigoriev I.V."/>
            <person name="Szabo L.J."/>
            <person name="Martin F."/>
        </authorList>
    </citation>
    <scope>NUCLEOTIDE SEQUENCE [LARGE SCALE GENOMIC DNA]</scope>
    <source>
        <strain evidence="5">98AG31 / pathotype 3-4-7</strain>
    </source>
</reference>
<evidence type="ECO:0000259" key="3">
    <source>
        <dbReference type="Pfam" id="PF00557"/>
    </source>
</evidence>
<dbReference type="Pfam" id="PF00557">
    <property type="entry name" value="Peptidase_M24"/>
    <property type="match status" value="1"/>
</dbReference>
<dbReference type="AlphaFoldDB" id="F4RYV1"/>
<dbReference type="HOGENOM" id="CLU_407724_0_0_1"/>
<gene>
    <name evidence="4" type="ORF">MELLADRAFT_66352</name>
</gene>
<accession>F4RYV1</accession>
<dbReference type="GO" id="GO:0031491">
    <property type="term" value="F:nucleosome binding"/>
    <property type="evidence" value="ECO:0007669"/>
    <property type="project" value="TreeGrafter"/>
</dbReference>
<keyword evidence="1" id="KW-0158">Chromosome</keyword>
<dbReference type="VEuPathDB" id="FungiDB:MELLADRAFT_66352"/>
<keyword evidence="1" id="KW-0235">DNA replication</keyword>
<keyword evidence="1" id="KW-0227">DNA damage</keyword>
<name>F4RYV1_MELLP</name>
<dbReference type="InterPro" id="IPR036005">
    <property type="entry name" value="Creatinase/aminopeptidase-like"/>
</dbReference>
<dbReference type="GO" id="GO:0035101">
    <property type="term" value="C:FACT complex"/>
    <property type="evidence" value="ECO:0007669"/>
    <property type="project" value="UniProtKB-UniRule"/>
</dbReference>
<evidence type="ECO:0000256" key="1">
    <source>
        <dbReference type="RuleBase" id="RU367052"/>
    </source>
</evidence>
<proteinExistence type="inferred from homology"/>
<organism evidence="5">
    <name type="scientific">Melampsora larici-populina (strain 98AG31 / pathotype 3-4-7)</name>
    <name type="common">Poplar leaf rust fungus</name>
    <dbReference type="NCBI Taxonomy" id="747676"/>
    <lineage>
        <taxon>Eukaryota</taxon>
        <taxon>Fungi</taxon>
        <taxon>Dikarya</taxon>
        <taxon>Basidiomycota</taxon>
        <taxon>Pucciniomycotina</taxon>
        <taxon>Pucciniomycetes</taxon>
        <taxon>Pucciniales</taxon>
        <taxon>Melampsoraceae</taxon>
        <taxon>Melampsora</taxon>
    </lineage>
</organism>
<keyword evidence="1" id="KW-0804">Transcription</keyword>